<dbReference type="InterPro" id="IPR011711">
    <property type="entry name" value="GntR_C"/>
</dbReference>
<dbReference type="Pfam" id="PF00392">
    <property type="entry name" value="GntR"/>
    <property type="match status" value="1"/>
</dbReference>
<dbReference type="AlphaFoldDB" id="A0A1E7U5H2"/>
<dbReference type="OrthoDB" id="5450856at2"/>
<reference evidence="4 5" key="1">
    <citation type="submission" date="2017-09" db="EMBL/GenBank/DDBJ databases">
        <title>The diverse metabolic capabilities of V. boronicumulans make it an excellent choice for continued studies on novel biodegradation.</title>
        <authorList>
            <person name="Sun S."/>
        </authorList>
    </citation>
    <scope>NUCLEOTIDE SEQUENCE [LARGE SCALE GENOMIC DNA]</scope>
    <source>
        <strain evidence="4 5">J1</strain>
    </source>
</reference>
<dbReference type="RefSeq" id="WP_070062196.1">
    <property type="nucleotide sequence ID" value="NZ_CP023284.1"/>
</dbReference>
<dbReference type="GO" id="GO:0003677">
    <property type="term" value="F:DNA binding"/>
    <property type="evidence" value="ECO:0007669"/>
    <property type="project" value="UniProtKB-KW"/>
</dbReference>
<evidence type="ECO:0000256" key="3">
    <source>
        <dbReference type="ARBA" id="ARBA00023163"/>
    </source>
</evidence>
<evidence type="ECO:0000313" key="4">
    <source>
        <dbReference type="EMBL" id="ATA56320.1"/>
    </source>
</evidence>
<dbReference type="Gene3D" id="1.20.120.530">
    <property type="entry name" value="GntR ligand-binding domain-like"/>
    <property type="match status" value="1"/>
</dbReference>
<dbReference type="EMBL" id="CP023284">
    <property type="protein sequence ID" value="ATA56320.1"/>
    <property type="molecule type" value="Genomic_DNA"/>
</dbReference>
<accession>A0A1E7U5H2</accession>
<keyword evidence="1" id="KW-0805">Transcription regulation</keyword>
<dbReference type="Gene3D" id="1.10.10.10">
    <property type="entry name" value="Winged helix-like DNA-binding domain superfamily/Winged helix DNA-binding domain"/>
    <property type="match status" value="1"/>
</dbReference>
<dbReference type="SMART" id="SM00895">
    <property type="entry name" value="FCD"/>
    <property type="match status" value="1"/>
</dbReference>
<keyword evidence="3" id="KW-0804">Transcription</keyword>
<dbReference type="SUPFAM" id="SSF46785">
    <property type="entry name" value="Winged helix' DNA-binding domain"/>
    <property type="match status" value="1"/>
</dbReference>
<dbReference type="CDD" id="cd07377">
    <property type="entry name" value="WHTH_GntR"/>
    <property type="match status" value="1"/>
</dbReference>
<protein>
    <submittedName>
        <fullName evidence="4">FadR family transcriptional regulator</fullName>
    </submittedName>
</protein>
<dbReference type="InterPro" id="IPR008920">
    <property type="entry name" value="TF_FadR/GntR_C"/>
</dbReference>
<dbReference type="SMART" id="SM00345">
    <property type="entry name" value="HTH_GNTR"/>
    <property type="match status" value="1"/>
</dbReference>
<dbReference type="PANTHER" id="PTHR43537:SF47">
    <property type="entry name" value="REGULATORY PROTEIN GNTR HTH"/>
    <property type="match status" value="1"/>
</dbReference>
<dbReference type="KEGG" id="vbo:CKY39_26130"/>
<dbReference type="Proteomes" id="UP000217154">
    <property type="component" value="Chromosome"/>
</dbReference>
<keyword evidence="2" id="KW-0238">DNA-binding</keyword>
<dbReference type="PANTHER" id="PTHR43537">
    <property type="entry name" value="TRANSCRIPTIONAL REGULATOR, GNTR FAMILY"/>
    <property type="match status" value="1"/>
</dbReference>
<dbReference type="STRING" id="436515.GCA_001752345_05130"/>
<dbReference type="InterPro" id="IPR000524">
    <property type="entry name" value="Tscrpt_reg_HTH_GntR"/>
</dbReference>
<proteinExistence type="predicted"/>
<gene>
    <name evidence="4" type="ORF">CKY39_26130</name>
</gene>
<organism evidence="4 5">
    <name type="scientific">Variovorax boronicumulans</name>
    <dbReference type="NCBI Taxonomy" id="436515"/>
    <lineage>
        <taxon>Bacteria</taxon>
        <taxon>Pseudomonadati</taxon>
        <taxon>Pseudomonadota</taxon>
        <taxon>Betaproteobacteria</taxon>
        <taxon>Burkholderiales</taxon>
        <taxon>Comamonadaceae</taxon>
        <taxon>Variovorax</taxon>
    </lineage>
</organism>
<evidence type="ECO:0000256" key="1">
    <source>
        <dbReference type="ARBA" id="ARBA00023015"/>
    </source>
</evidence>
<dbReference type="GO" id="GO:0003700">
    <property type="term" value="F:DNA-binding transcription factor activity"/>
    <property type="evidence" value="ECO:0007669"/>
    <property type="project" value="InterPro"/>
</dbReference>
<dbReference type="SUPFAM" id="SSF48008">
    <property type="entry name" value="GntR ligand-binding domain-like"/>
    <property type="match status" value="1"/>
</dbReference>
<name>A0A1E7U5H2_9BURK</name>
<dbReference type="InterPro" id="IPR036388">
    <property type="entry name" value="WH-like_DNA-bd_sf"/>
</dbReference>
<evidence type="ECO:0000313" key="5">
    <source>
        <dbReference type="Proteomes" id="UP000217154"/>
    </source>
</evidence>
<dbReference type="Pfam" id="PF07729">
    <property type="entry name" value="FCD"/>
    <property type="match status" value="1"/>
</dbReference>
<evidence type="ECO:0000256" key="2">
    <source>
        <dbReference type="ARBA" id="ARBA00023125"/>
    </source>
</evidence>
<sequence>MLVQPPRTSLADAAANSIRTEIAAGRWPIGSRIPIEPQLAQLLGVSRGTVREAVKTLVSRGLLEVRQGSGTYVRSGFDPSASLQKLRLASLRDQFEVRRALEVEAARLAAVRHTAKDLRRLNALLDKRGQPDLVDGGAAFIERDLAFHLAIVDVSGNLALVETCRFITGYIKETIASTLSASLPEPDEAAHRAIVEGIASRDPERAAAAVRELMAPTLNALALGTA</sequence>
<dbReference type="PROSITE" id="PS50949">
    <property type="entry name" value="HTH_GNTR"/>
    <property type="match status" value="1"/>
</dbReference>
<dbReference type="PRINTS" id="PR00035">
    <property type="entry name" value="HTHGNTR"/>
</dbReference>
<dbReference type="InterPro" id="IPR036390">
    <property type="entry name" value="WH_DNA-bd_sf"/>
</dbReference>